<comment type="caution">
    <text evidence="6">The sequence shown here is derived from an EMBL/GenBank/DDBJ whole genome shotgun (WGS) entry which is preliminary data.</text>
</comment>
<comment type="function">
    <text evidence="4">Involved in the secretory pathway as part of the exocyst complex which tethers secretory vesicles to the sites of exocytosis. Also plays a role in the assembly of the exocyst.</text>
</comment>
<name>A0ABR4NZ37_9SACH</name>
<organism evidence="6 7">
    <name type="scientific">Nakaseomyces bracarensis</name>
    <dbReference type="NCBI Taxonomy" id="273131"/>
    <lineage>
        <taxon>Eukaryota</taxon>
        <taxon>Fungi</taxon>
        <taxon>Dikarya</taxon>
        <taxon>Ascomycota</taxon>
        <taxon>Saccharomycotina</taxon>
        <taxon>Saccharomycetes</taxon>
        <taxon>Saccharomycetales</taxon>
        <taxon>Saccharomycetaceae</taxon>
        <taxon>Nakaseomyces</taxon>
    </lineage>
</organism>
<evidence type="ECO:0000313" key="6">
    <source>
        <dbReference type="EMBL" id="KAL3234458.1"/>
    </source>
</evidence>
<evidence type="ECO:0000259" key="5">
    <source>
        <dbReference type="Pfam" id="PF03081"/>
    </source>
</evidence>
<evidence type="ECO:0000256" key="3">
    <source>
        <dbReference type="ARBA" id="ARBA00022483"/>
    </source>
</evidence>
<gene>
    <name evidence="6" type="ORF">RNJ44_03220</name>
</gene>
<dbReference type="Pfam" id="PF03081">
    <property type="entry name" value="Exo70_C"/>
    <property type="match status" value="1"/>
</dbReference>
<sequence>MNAIDIDEADIMVLSQGLEKTSRLTHQINKSLSKISKTSSQSSQLFAPILSRNNVLKTLQRNIDSTLNSVASVKDLANEASRHEVMLGKGIEKIGLKSYTIELHKLEDMYQDMRAGKSKHEQNAEFHGILTHIAEMISNSEEELKLKFISLLNTMPPFDPQINMEKKIPFPYYEDKILSQMVIIFNYFYVKSDDTGIQDVFIQERTQQITKSMAFLEPFAKKIITTKNAPYEKGSSGFLSYTEALLGFIANERSLVDDLFAQYPEIKPRILNNILNPIVGNFCKLLASDLNFVRENLENAGLFSFELAECMNGVLRATKGKLLKNQDQIDNANKQVKEVTQSLFKDAVERIGRKANHMSQIPSDNGVTEATVDTMSRLRKFSEYKTGCLAAMENMSRENWLPHNYKEKEYTFQSSTFDQSRPSSLLSCFISDCIDTLVINLERRAQSLLNPQVEPDVANANSSRNKFKQRIGFLILMNMTLVEQIVEKSELNSMLGQTGQARIEKLKKRYVDYLVADWKDLTVNLMDTVVIDSTGKKSKDKEQIKEKFRKFNEGFEELVSRTKQFKLTDPALTRILKTEIVALLIPMYERFYSRYKNLFKNPRKHIKYSPEDITNTISQTLR</sequence>
<keyword evidence="4" id="KW-0653">Protein transport</keyword>
<dbReference type="Proteomes" id="UP001623330">
    <property type="component" value="Unassembled WGS sequence"/>
</dbReference>
<evidence type="ECO:0000313" key="7">
    <source>
        <dbReference type="Proteomes" id="UP001623330"/>
    </source>
</evidence>
<dbReference type="Gene3D" id="1.20.1310.30">
    <property type="match status" value="1"/>
</dbReference>
<dbReference type="EMBL" id="JBEVYD010000003">
    <property type="protein sequence ID" value="KAL3234458.1"/>
    <property type="molecule type" value="Genomic_DNA"/>
</dbReference>
<keyword evidence="2 4" id="KW-0813">Transport</keyword>
<comment type="similarity">
    <text evidence="1 4">Belongs to the EXO70 family.</text>
</comment>
<evidence type="ECO:0000256" key="2">
    <source>
        <dbReference type="ARBA" id="ARBA00022448"/>
    </source>
</evidence>
<dbReference type="Gene3D" id="1.10.357.60">
    <property type="match status" value="1"/>
</dbReference>
<dbReference type="InterPro" id="IPR004140">
    <property type="entry name" value="Exo70"/>
</dbReference>
<protein>
    <recommendedName>
        <fullName evidence="4">Exocyst complex protein EXO70</fullName>
    </recommendedName>
</protein>
<dbReference type="SUPFAM" id="SSF74788">
    <property type="entry name" value="Cullin repeat-like"/>
    <property type="match status" value="1"/>
</dbReference>
<dbReference type="Gene3D" id="1.20.58.1150">
    <property type="match status" value="1"/>
</dbReference>
<dbReference type="Pfam" id="PF20669">
    <property type="entry name" value="Exo70_N"/>
    <property type="match status" value="1"/>
</dbReference>
<evidence type="ECO:0000256" key="1">
    <source>
        <dbReference type="ARBA" id="ARBA00006756"/>
    </source>
</evidence>
<reference evidence="6 7" key="1">
    <citation type="submission" date="2024-05" db="EMBL/GenBank/DDBJ databases">
        <title>Long read based assembly of the Candida bracarensis genome reveals expanded adhesin content.</title>
        <authorList>
            <person name="Marcet-Houben M."/>
            <person name="Ksiezopolska E."/>
            <person name="Gabaldon T."/>
        </authorList>
    </citation>
    <scope>NUCLEOTIDE SEQUENCE [LARGE SCALE GENOMIC DNA]</scope>
    <source>
        <strain evidence="6 7">CBM6</strain>
    </source>
</reference>
<dbReference type="PANTHER" id="PTHR12542:SF41">
    <property type="entry name" value="EXOCYST COMPLEX COMPONENT 7"/>
    <property type="match status" value="1"/>
</dbReference>
<keyword evidence="3 4" id="KW-0268">Exocytosis</keyword>
<evidence type="ECO:0000256" key="4">
    <source>
        <dbReference type="RuleBase" id="RU365026"/>
    </source>
</evidence>
<accession>A0ABR4NZ37</accession>
<dbReference type="InterPro" id="IPR046364">
    <property type="entry name" value="Exo70_C"/>
</dbReference>
<dbReference type="InterPro" id="IPR016159">
    <property type="entry name" value="Cullin_repeat-like_dom_sf"/>
</dbReference>
<keyword evidence="7" id="KW-1185">Reference proteome</keyword>
<comment type="subcellular location">
    <subcellularLocation>
        <location evidence="4">Bud</location>
    </subcellularLocation>
    <subcellularLocation>
        <location evidence="4">Bud neck</location>
    </subcellularLocation>
</comment>
<feature type="domain" description="Exocyst complex subunit Exo70 C-terminal" evidence="5">
    <location>
        <begin position="236"/>
        <end position="619"/>
    </location>
</feature>
<dbReference type="Gene3D" id="1.20.1280.170">
    <property type="entry name" value="Exocyst complex component Exo70"/>
    <property type="match status" value="1"/>
</dbReference>
<proteinExistence type="inferred from homology"/>
<dbReference type="PANTHER" id="PTHR12542">
    <property type="entry name" value="EXOCYST COMPLEX PROTEIN EXO70"/>
    <property type="match status" value="1"/>
</dbReference>